<evidence type="ECO:0000313" key="1">
    <source>
        <dbReference type="EMBL" id="KYB24630.1"/>
    </source>
</evidence>
<dbReference type="AlphaFoldDB" id="A0A139W9M2"/>
<evidence type="ECO:0000313" key="2">
    <source>
        <dbReference type="Proteomes" id="UP000007266"/>
    </source>
</evidence>
<proteinExistence type="predicted"/>
<reference evidence="1 2" key="2">
    <citation type="journal article" date="2010" name="Nucleic Acids Res.">
        <title>BeetleBase in 2010: revisions to provide comprehensive genomic information for Tribolium castaneum.</title>
        <authorList>
            <person name="Kim H.S."/>
            <person name="Murphy T."/>
            <person name="Xia J."/>
            <person name="Caragea D."/>
            <person name="Park Y."/>
            <person name="Beeman R.W."/>
            <person name="Lorenzen M.D."/>
            <person name="Butcher S."/>
            <person name="Manak J.R."/>
            <person name="Brown S.J."/>
        </authorList>
    </citation>
    <scope>NUCLEOTIDE SEQUENCE [LARGE SCALE GENOMIC DNA]</scope>
    <source>
        <strain evidence="1 2">Georgia GA2</strain>
    </source>
</reference>
<name>A0A139W9M2_TRICA</name>
<organism evidence="1 2">
    <name type="scientific">Tribolium castaneum</name>
    <name type="common">Red flour beetle</name>
    <dbReference type="NCBI Taxonomy" id="7070"/>
    <lineage>
        <taxon>Eukaryota</taxon>
        <taxon>Metazoa</taxon>
        <taxon>Ecdysozoa</taxon>
        <taxon>Arthropoda</taxon>
        <taxon>Hexapoda</taxon>
        <taxon>Insecta</taxon>
        <taxon>Pterygota</taxon>
        <taxon>Neoptera</taxon>
        <taxon>Endopterygota</taxon>
        <taxon>Coleoptera</taxon>
        <taxon>Polyphaga</taxon>
        <taxon>Cucujiformia</taxon>
        <taxon>Tenebrionidae</taxon>
        <taxon>Tenebrionidae incertae sedis</taxon>
        <taxon>Tribolium</taxon>
    </lineage>
</organism>
<accession>A0A139W9M2</accession>
<dbReference type="EMBL" id="KQ972140">
    <property type="protein sequence ID" value="KYB24630.1"/>
    <property type="molecule type" value="Genomic_DNA"/>
</dbReference>
<sequence length="36" mass="3997">MHRRITCNALKIVSCCCGVITVNCQRSTQQTSKKAN</sequence>
<dbReference type="InParanoid" id="A0A139W9M2"/>
<gene>
    <name evidence="1" type="primary">AUGUSTUS-3.0.2_31769</name>
    <name evidence="1" type="ORF">TcasGA2_TC031769</name>
</gene>
<dbReference type="Proteomes" id="UP000007266">
    <property type="component" value="Unassembled WGS sequence"/>
</dbReference>
<reference evidence="1 2" key="1">
    <citation type="journal article" date="2008" name="Nature">
        <title>The genome of the model beetle and pest Tribolium castaneum.</title>
        <authorList>
            <consortium name="Tribolium Genome Sequencing Consortium"/>
            <person name="Richards S."/>
            <person name="Gibbs R.A."/>
            <person name="Weinstock G.M."/>
            <person name="Brown S.J."/>
            <person name="Denell R."/>
            <person name="Beeman R.W."/>
            <person name="Gibbs R."/>
            <person name="Beeman R.W."/>
            <person name="Brown S.J."/>
            <person name="Bucher G."/>
            <person name="Friedrich M."/>
            <person name="Grimmelikhuijzen C.J."/>
            <person name="Klingler M."/>
            <person name="Lorenzen M."/>
            <person name="Richards S."/>
            <person name="Roth S."/>
            <person name="Schroder R."/>
            <person name="Tautz D."/>
            <person name="Zdobnov E.M."/>
            <person name="Muzny D."/>
            <person name="Gibbs R.A."/>
            <person name="Weinstock G.M."/>
            <person name="Attaway T."/>
            <person name="Bell S."/>
            <person name="Buhay C.J."/>
            <person name="Chandrabose M.N."/>
            <person name="Chavez D."/>
            <person name="Clerk-Blankenburg K.P."/>
            <person name="Cree A."/>
            <person name="Dao M."/>
            <person name="Davis C."/>
            <person name="Chacko J."/>
            <person name="Dinh H."/>
            <person name="Dugan-Rocha S."/>
            <person name="Fowler G."/>
            <person name="Garner T.T."/>
            <person name="Garnes J."/>
            <person name="Gnirke A."/>
            <person name="Hawes A."/>
            <person name="Hernandez J."/>
            <person name="Hines S."/>
            <person name="Holder M."/>
            <person name="Hume J."/>
            <person name="Jhangiani S.N."/>
            <person name="Joshi V."/>
            <person name="Khan Z.M."/>
            <person name="Jackson L."/>
            <person name="Kovar C."/>
            <person name="Kowis A."/>
            <person name="Lee S."/>
            <person name="Lewis L.R."/>
            <person name="Margolis J."/>
            <person name="Morgan M."/>
            <person name="Nazareth L.V."/>
            <person name="Nguyen N."/>
            <person name="Okwuonu G."/>
            <person name="Parker D."/>
            <person name="Richards S."/>
            <person name="Ruiz S.J."/>
            <person name="Santibanez J."/>
            <person name="Savard J."/>
            <person name="Scherer S.E."/>
            <person name="Schneider B."/>
            <person name="Sodergren E."/>
            <person name="Tautz D."/>
            <person name="Vattahil S."/>
            <person name="Villasana D."/>
            <person name="White C.S."/>
            <person name="Wright R."/>
            <person name="Park Y."/>
            <person name="Beeman R.W."/>
            <person name="Lord J."/>
            <person name="Oppert B."/>
            <person name="Lorenzen M."/>
            <person name="Brown S."/>
            <person name="Wang L."/>
            <person name="Savard J."/>
            <person name="Tautz D."/>
            <person name="Richards S."/>
            <person name="Weinstock G."/>
            <person name="Gibbs R.A."/>
            <person name="Liu Y."/>
            <person name="Worley K."/>
            <person name="Weinstock G."/>
            <person name="Elsik C.G."/>
            <person name="Reese J.T."/>
            <person name="Elhaik E."/>
            <person name="Landan G."/>
            <person name="Graur D."/>
            <person name="Arensburger P."/>
            <person name="Atkinson P."/>
            <person name="Beeman R.W."/>
            <person name="Beidler J."/>
            <person name="Brown S.J."/>
            <person name="Demuth J.P."/>
            <person name="Drury D.W."/>
            <person name="Du Y.Z."/>
            <person name="Fujiwara H."/>
            <person name="Lorenzen M."/>
            <person name="Maselli V."/>
            <person name="Osanai M."/>
            <person name="Park Y."/>
            <person name="Robertson H.M."/>
            <person name="Tu Z."/>
            <person name="Wang J.J."/>
            <person name="Wang S."/>
            <person name="Richards S."/>
            <person name="Song H."/>
            <person name="Zhang L."/>
            <person name="Sodergren E."/>
            <person name="Werner D."/>
            <person name="Stanke M."/>
            <person name="Morgenstern B."/>
            <person name="Solovyev V."/>
            <person name="Kosarev P."/>
            <person name="Brown G."/>
            <person name="Chen H.C."/>
            <person name="Ermolaeva O."/>
            <person name="Hlavina W."/>
            <person name="Kapustin Y."/>
            <person name="Kiryutin B."/>
            <person name="Kitts P."/>
            <person name="Maglott D."/>
            <person name="Pruitt K."/>
            <person name="Sapojnikov V."/>
            <person name="Souvorov A."/>
            <person name="Mackey A.J."/>
            <person name="Waterhouse R.M."/>
            <person name="Wyder S."/>
            <person name="Zdobnov E.M."/>
            <person name="Zdobnov E.M."/>
            <person name="Wyder S."/>
            <person name="Kriventseva E.V."/>
            <person name="Kadowaki T."/>
            <person name="Bork P."/>
            <person name="Aranda M."/>
            <person name="Bao R."/>
            <person name="Beermann A."/>
            <person name="Berns N."/>
            <person name="Bolognesi R."/>
            <person name="Bonneton F."/>
            <person name="Bopp D."/>
            <person name="Brown S.J."/>
            <person name="Bucher G."/>
            <person name="Butts T."/>
            <person name="Chaumot A."/>
            <person name="Denell R.E."/>
            <person name="Ferrier D.E."/>
            <person name="Friedrich M."/>
            <person name="Gordon C.M."/>
            <person name="Jindra M."/>
            <person name="Klingler M."/>
            <person name="Lan Q."/>
            <person name="Lattorff H.M."/>
            <person name="Laudet V."/>
            <person name="von Levetsow C."/>
            <person name="Liu Z."/>
            <person name="Lutz R."/>
            <person name="Lynch J.A."/>
            <person name="da Fonseca R.N."/>
            <person name="Posnien N."/>
            <person name="Reuter R."/>
            <person name="Roth S."/>
            <person name="Savard J."/>
            <person name="Schinko J.B."/>
            <person name="Schmitt C."/>
            <person name="Schoppmeier M."/>
            <person name="Schroder R."/>
            <person name="Shippy T.D."/>
            <person name="Simonnet F."/>
            <person name="Marques-Souza H."/>
            <person name="Tautz D."/>
            <person name="Tomoyasu Y."/>
            <person name="Trauner J."/>
            <person name="Van der Zee M."/>
            <person name="Vervoort M."/>
            <person name="Wittkopp N."/>
            <person name="Wimmer E.A."/>
            <person name="Yang X."/>
            <person name="Jones A.K."/>
            <person name="Sattelle D.B."/>
            <person name="Ebert P.R."/>
            <person name="Nelson D."/>
            <person name="Scott J.G."/>
            <person name="Beeman R.W."/>
            <person name="Muthukrishnan S."/>
            <person name="Kramer K.J."/>
            <person name="Arakane Y."/>
            <person name="Beeman R.W."/>
            <person name="Zhu Q."/>
            <person name="Hogenkamp D."/>
            <person name="Dixit R."/>
            <person name="Oppert B."/>
            <person name="Jiang H."/>
            <person name="Zou Z."/>
            <person name="Marshall J."/>
            <person name="Elpidina E."/>
            <person name="Vinokurov K."/>
            <person name="Oppert C."/>
            <person name="Zou Z."/>
            <person name="Evans J."/>
            <person name="Lu Z."/>
            <person name="Zhao P."/>
            <person name="Sumathipala N."/>
            <person name="Altincicek B."/>
            <person name="Vilcinskas A."/>
            <person name="Williams M."/>
            <person name="Hultmark D."/>
            <person name="Hetru C."/>
            <person name="Jiang H."/>
            <person name="Grimmelikhuijzen C.J."/>
            <person name="Hauser F."/>
            <person name="Cazzamali G."/>
            <person name="Williamson M."/>
            <person name="Park Y."/>
            <person name="Li B."/>
            <person name="Tanaka Y."/>
            <person name="Predel R."/>
            <person name="Neupert S."/>
            <person name="Schachtner J."/>
            <person name="Verleyen P."/>
            <person name="Raible F."/>
            <person name="Bork P."/>
            <person name="Friedrich M."/>
            <person name="Walden K.K."/>
            <person name="Robertson H.M."/>
            <person name="Angeli S."/>
            <person name="Foret S."/>
            <person name="Bucher G."/>
            <person name="Schuetz S."/>
            <person name="Maleszka R."/>
            <person name="Wimmer E.A."/>
            <person name="Beeman R.W."/>
            <person name="Lorenzen M."/>
            <person name="Tomoyasu Y."/>
            <person name="Miller S.C."/>
            <person name="Grossmann D."/>
            <person name="Bucher G."/>
        </authorList>
    </citation>
    <scope>NUCLEOTIDE SEQUENCE [LARGE SCALE GENOMIC DNA]</scope>
    <source>
        <strain evidence="1 2">Georgia GA2</strain>
    </source>
</reference>
<protein>
    <submittedName>
        <fullName evidence="1">Uncharacterized protein</fullName>
    </submittedName>
</protein>
<keyword evidence="2" id="KW-1185">Reference proteome</keyword>